<evidence type="ECO:0000313" key="4">
    <source>
        <dbReference type="EMBL" id="QOT81998.1"/>
    </source>
</evidence>
<evidence type="ECO:0000256" key="1">
    <source>
        <dbReference type="ARBA" id="ARBA00008725"/>
    </source>
</evidence>
<dbReference type="Pfam" id="PF12849">
    <property type="entry name" value="PBP_like_2"/>
    <property type="match status" value="1"/>
</dbReference>
<geneLocation type="plasmid" evidence="4 5">
    <name>pRK1-2</name>
</geneLocation>
<keyword evidence="4" id="KW-0614">Plasmid</keyword>
<dbReference type="RefSeq" id="WP_170301798.1">
    <property type="nucleotide sequence ID" value="NZ_CP062806.1"/>
</dbReference>
<sequence>MKLKHALINAACLAVTFSASSAMAQNVVGGGASLPEFLYKAEIGAFAPDYLYASTGSGAGKTALLTNVATAFNNTYTPPRTDAVVHFAGSDSVLSSTDISGYTRAATDGNLVQMPSVGTAVGIPFKVGTLSALTLTANQLCGIFSGKWKTWDKVNASYPASDINVVYRSDSSGTTEIFTRHLNAVCSTASGNSLINFPVTTRFSDVVALINAAPNDPLNPKNVSTNFVAASLSAGVRDAIDARTNVIGYLSPDYINTTLAPTSTAATKNLTAASLRNKNNSTAYTPSSANTTLALTNLTLGSNLADPTSWAPTVADPASGYPISGVTFLDHVTCYSNSSVLSKILGFLDRHYTYSGVNDNTSRIEGNGFAKLPATIVTAIRNNLLTNSSGNNLNLGNATACSGKAGR</sequence>
<reference evidence="4 5" key="1">
    <citation type="submission" date="2020-10" db="EMBL/GenBank/DDBJ databases">
        <title>Complete genome sequence of Cupriavidus basilensis CCUG 49340T.</title>
        <authorList>
            <person name="Salva-Serra F."/>
            <person name="Donoso R.A."/>
            <person name="Cho K.H."/>
            <person name="Yoo J.A."/>
            <person name="Lee K."/>
            <person name="Yoon S.-H."/>
            <person name="Perez-Pantoja D."/>
            <person name="Moore E.R.B."/>
        </authorList>
    </citation>
    <scope>NUCLEOTIDE SEQUENCE [LARGE SCALE GENOMIC DNA]</scope>
    <source>
        <strain evidence="5">CCUG 49340</strain>
        <plasmid evidence="4 5">pRK1-2</plasmid>
    </source>
</reference>
<dbReference type="Proteomes" id="UP000397656">
    <property type="component" value="Plasmid pRK1-2"/>
</dbReference>
<dbReference type="SUPFAM" id="SSF53850">
    <property type="entry name" value="Periplasmic binding protein-like II"/>
    <property type="match status" value="1"/>
</dbReference>
<dbReference type="PANTHER" id="PTHR42996:SF1">
    <property type="entry name" value="PHOSPHATE-BINDING PROTEIN PSTS"/>
    <property type="match status" value="1"/>
</dbReference>
<keyword evidence="2" id="KW-0732">Signal</keyword>
<dbReference type="EMBL" id="CP062806">
    <property type="protein sequence ID" value="QOT81998.1"/>
    <property type="molecule type" value="Genomic_DNA"/>
</dbReference>
<dbReference type="InterPro" id="IPR050962">
    <property type="entry name" value="Phosphate-bind_PstS"/>
</dbReference>
<protein>
    <submittedName>
        <fullName evidence="4">Substrate-binding domain-containing protein</fullName>
    </submittedName>
</protein>
<evidence type="ECO:0000313" key="5">
    <source>
        <dbReference type="Proteomes" id="UP000397656"/>
    </source>
</evidence>
<dbReference type="PANTHER" id="PTHR42996">
    <property type="entry name" value="PHOSPHATE-BINDING PROTEIN PSTS"/>
    <property type="match status" value="1"/>
</dbReference>
<gene>
    <name evidence="4" type="ORF">F7R26_039065</name>
</gene>
<comment type="similarity">
    <text evidence="1">Belongs to the PstS family.</text>
</comment>
<organism evidence="4 5">
    <name type="scientific">Cupriavidus basilensis</name>
    <dbReference type="NCBI Taxonomy" id="68895"/>
    <lineage>
        <taxon>Bacteria</taxon>
        <taxon>Pseudomonadati</taxon>
        <taxon>Pseudomonadota</taxon>
        <taxon>Betaproteobacteria</taxon>
        <taxon>Burkholderiales</taxon>
        <taxon>Burkholderiaceae</taxon>
        <taxon>Cupriavidus</taxon>
    </lineage>
</organism>
<dbReference type="AlphaFoldDB" id="A0A7M2HAW7"/>
<feature type="signal peptide" evidence="2">
    <location>
        <begin position="1"/>
        <end position="24"/>
    </location>
</feature>
<name>A0A7M2HAW7_9BURK</name>
<accession>A0A7M2HAW7</accession>
<feature type="domain" description="PBP" evidence="3">
    <location>
        <begin position="28"/>
        <end position="288"/>
    </location>
</feature>
<dbReference type="Gene3D" id="3.40.190.10">
    <property type="entry name" value="Periplasmic binding protein-like II"/>
    <property type="match status" value="2"/>
</dbReference>
<dbReference type="GeneID" id="98406973"/>
<proteinExistence type="inferred from homology"/>
<evidence type="ECO:0000259" key="3">
    <source>
        <dbReference type="Pfam" id="PF12849"/>
    </source>
</evidence>
<evidence type="ECO:0000256" key="2">
    <source>
        <dbReference type="SAM" id="SignalP"/>
    </source>
</evidence>
<feature type="chain" id="PRO_5029534465" evidence="2">
    <location>
        <begin position="25"/>
        <end position="407"/>
    </location>
</feature>
<dbReference type="InterPro" id="IPR024370">
    <property type="entry name" value="PBP_domain"/>
</dbReference>